<dbReference type="Proteomes" id="UP000202375">
    <property type="component" value="Segment"/>
</dbReference>
<keyword evidence="2" id="KW-1185">Reference proteome</keyword>
<dbReference type="GeneID" id="27815415"/>
<sequence>MVRSHNMERALPDEHGTTQRLAYQPHAKEGVIGEEISPTSGKTHYQCKWHLSRGESIDGWKLLIGPMGHVDIAVEKRFTGYEEKDGKFVKWPESPIAKHKNLALKTWEVALLDSIKNQDDRHITVVVDKQGGNGKSTFSKYLEANDIADVCPVVSDEYNDYTSYCMEFPKKAYVFDLPRATSIKRRTAMWSGIEQIKNGLLYEKRYKPRKMWIEPPSILVFTNDDIPWELLSEDRWDAYRLHDDTLYVLSKPSDDYINGSNATMDEDSRLI</sequence>
<dbReference type="OrthoDB" id="9195at10239"/>
<proteinExistence type="predicted"/>
<dbReference type="KEGG" id="vg:27815415"/>
<evidence type="ECO:0000313" key="1">
    <source>
        <dbReference type="EMBL" id="ANC51535.1"/>
    </source>
</evidence>
<evidence type="ECO:0000313" key="2">
    <source>
        <dbReference type="Proteomes" id="UP000202375"/>
    </source>
</evidence>
<name>A0A160HWH3_9VIRU</name>
<organism evidence="1 2">
    <name type="scientific">Bovine faeces associated smacovirus 5</name>
    <dbReference type="NCBI Taxonomy" id="1843753"/>
    <lineage>
        <taxon>Viruses</taxon>
        <taxon>Monodnaviria</taxon>
        <taxon>Shotokuvirae</taxon>
        <taxon>Cressdnaviricota</taxon>
        <taxon>Arfiviricetes</taxon>
        <taxon>Cremevirales</taxon>
        <taxon>Smacoviridae</taxon>
        <taxon>Drosmacovirus</taxon>
        <taxon>Drosmacovirus bovas1</taxon>
    </lineage>
</organism>
<dbReference type="EMBL" id="KT862224">
    <property type="protein sequence ID" value="ANC51535.1"/>
    <property type="molecule type" value="Genomic_DNA"/>
</dbReference>
<reference evidence="1 2" key="1">
    <citation type="journal article" date="2016" name="Infect. Genet. Evol.">
        <title>Circular replication-associated protein encoding DNA viruses identified in the faecal matter of various animals in New Zealand.</title>
        <authorList>
            <person name="Steel O."/>
            <person name="Kraberger S."/>
            <person name="Sikorski A."/>
            <person name="Young L.M."/>
            <person name="Catchpole R.J."/>
            <person name="Stevens A.J."/>
            <person name="Ladley J.J."/>
            <person name="Coray D.S."/>
            <person name="Stainton D."/>
            <person name="Dayaram A."/>
            <person name="Julian L."/>
            <person name="van Bysterveldt K."/>
            <person name="Varsani A."/>
        </authorList>
    </citation>
    <scope>NUCLEOTIDE SEQUENCE [LARGE SCALE GENOMIC DNA]</scope>
</reference>
<dbReference type="RefSeq" id="YP_009252318.1">
    <property type="nucleotide sequence ID" value="NC_030125.1"/>
</dbReference>
<protein>
    <submittedName>
        <fullName evidence="1">Replication associated protein</fullName>
    </submittedName>
</protein>
<accession>A0A160HWH3</accession>